<reference evidence="1" key="1">
    <citation type="submission" date="2017-04" db="EMBL/GenBank/DDBJ databases">
        <title>Complete Genome Sequences of Twelve Strains of a Stable Defined Moderately Diverse Mouse Microbiota 2 (sDMDMm2).</title>
        <authorList>
            <person name="Uchimura Y."/>
            <person name="Wyss M."/>
            <person name="Brugiroux S."/>
            <person name="Limenitakis J.P."/>
            <person name="Stecher B."/>
            <person name="McCoy K.D."/>
            <person name="Macpherson A.J."/>
        </authorList>
    </citation>
    <scope>NUCLEOTIDE SEQUENCE</scope>
    <source>
        <strain evidence="1">YL58</strain>
    </source>
</reference>
<dbReference type="STRING" id="1796616.A4V09_00715"/>
<evidence type="ECO:0000313" key="1">
    <source>
        <dbReference type="EMBL" id="ANU74425.1"/>
    </source>
</evidence>
<dbReference type="OrthoDB" id="2327135at2"/>
<evidence type="ECO:0000313" key="2">
    <source>
        <dbReference type="Proteomes" id="UP000092574"/>
    </source>
</evidence>
<dbReference type="RefSeq" id="WP_065540659.1">
    <property type="nucleotide sequence ID" value="NZ_CP015405.2"/>
</dbReference>
<accession>A0A1C7I4C9</accession>
<sequence>MQIEILGTEYSIERKKISDDILLENKDGYCDSTTKSIVTCMLKPEYGSSVDVEPEEKRLLRHEIIHGFLYESGLDANSNWGTDEELVDWIALQFPKMLKVFKQAKCI</sequence>
<gene>
    <name evidence="1" type="ORF">A4V09_00715</name>
</gene>
<dbReference type="AlphaFoldDB" id="A0A1C7I4C9"/>
<organism evidence="1 2">
    <name type="scientific">Blautia pseudococcoides</name>
    <dbReference type="NCBI Taxonomy" id="1796616"/>
    <lineage>
        <taxon>Bacteria</taxon>
        <taxon>Bacillati</taxon>
        <taxon>Bacillota</taxon>
        <taxon>Clostridia</taxon>
        <taxon>Lachnospirales</taxon>
        <taxon>Lachnospiraceae</taxon>
        <taxon>Blautia</taxon>
    </lineage>
</organism>
<name>A0A1C7I4C9_9FIRM</name>
<proteinExistence type="predicted"/>
<dbReference type="EMBL" id="CP015405">
    <property type="protein sequence ID" value="ANU74425.1"/>
    <property type="molecule type" value="Genomic_DNA"/>
</dbReference>
<keyword evidence="2" id="KW-1185">Reference proteome</keyword>
<dbReference type="KEGG" id="byl:A4V09_00715"/>
<protein>
    <submittedName>
        <fullName evidence="1">Uncharacterized protein</fullName>
    </submittedName>
</protein>
<dbReference type="Proteomes" id="UP000092574">
    <property type="component" value="Chromosome"/>
</dbReference>